<dbReference type="Gene3D" id="3.40.50.1110">
    <property type="entry name" value="SGNH hydrolase"/>
    <property type="match status" value="1"/>
</dbReference>
<dbReference type="OrthoDB" id="1600564at2759"/>
<dbReference type="InterPro" id="IPR036514">
    <property type="entry name" value="SGNH_hydro_sf"/>
</dbReference>
<organism evidence="3 4">
    <name type="scientific">Lentinus tigrinus ALCF2SS1-6</name>
    <dbReference type="NCBI Taxonomy" id="1328759"/>
    <lineage>
        <taxon>Eukaryota</taxon>
        <taxon>Fungi</taxon>
        <taxon>Dikarya</taxon>
        <taxon>Basidiomycota</taxon>
        <taxon>Agaricomycotina</taxon>
        <taxon>Agaricomycetes</taxon>
        <taxon>Polyporales</taxon>
        <taxon>Polyporaceae</taxon>
        <taxon>Lentinus</taxon>
    </lineage>
</organism>
<keyword evidence="4" id="KW-1185">Reference proteome</keyword>
<name>A0A5C2SGT9_9APHY</name>
<gene>
    <name evidence="3" type="ORF">L227DRAFT_575148</name>
</gene>
<dbReference type="InterPro" id="IPR001087">
    <property type="entry name" value="GDSL"/>
</dbReference>
<dbReference type="AlphaFoldDB" id="A0A5C2SGT9"/>
<dbReference type="EMBL" id="ML122265">
    <property type="protein sequence ID" value="RPD60536.1"/>
    <property type="molecule type" value="Genomic_DNA"/>
</dbReference>
<feature type="region of interest" description="Disordered" evidence="1">
    <location>
        <begin position="87"/>
        <end position="114"/>
    </location>
</feature>
<dbReference type="Proteomes" id="UP000313359">
    <property type="component" value="Unassembled WGS sequence"/>
</dbReference>
<evidence type="ECO:0008006" key="5">
    <source>
        <dbReference type="Google" id="ProtNLM"/>
    </source>
</evidence>
<reference evidence="3" key="1">
    <citation type="journal article" date="2018" name="Genome Biol. Evol.">
        <title>Genomics and development of Lentinus tigrinus, a white-rot wood-decaying mushroom with dimorphic fruiting bodies.</title>
        <authorList>
            <person name="Wu B."/>
            <person name="Xu Z."/>
            <person name="Knudson A."/>
            <person name="Carlson A."/>
            <person name="Chen N."/>
            <person name="Kovaka S."/>
            <person name="LaButti K."/>
            <person name="Lipzen A."/>
            <person name="Pennachio C."/>
            <person name="Riley R."/>
            <person name="Schakwitz W."/>
            <person name="Umezawa K."/>
            <person name="Ohm R.A."/>
            <person name="Grigoriev I.V."/>
            <person name="Nagy L.G."/>
            <person name="Gibbons J."/>
            <person name="Hibbett D."/>
        </authorList>
    </citation>
    <scope>NUCLEOTIDE SEQUENCE [LARGE SCALE GENOMIC DNA]</scope>
    <source>
        <strain evidence="3">ALCF2SS1-6</strain>
    </source>
</reference>
<dbReference type="Pfam" id="PF00657">
    <property type="entry name" value="Lipase_GDSL"/>
    <property type="match status" value="1"/>
</dbReference>
<evidence type="ECO:0000256" key="2">
    <source>
        <dbReference type="SAM" id="SignalP"/>
    </source>
</evidence>
<accession>A0A5C2SGT9</accession>
<protein>
    <recommendedName>
        <fullName evidence="5">Carbohydrate esterase family 16 protein</fullName>
    </recommendedName>
</protein>
<evidence type="ECO:0000256" key="1">
    <source>
        <dbReference type="SAM" id="MobiDB-lite"/>
    </source>
</evidence>
<keyword evidence="2" id="KW-0732">Signal</keyword>
<feature type="signal peptide" evidence="2">
    <location>
        <begin position="1"/>
        <end position="23"/>
    </location>
</feature>
<proteinExistence type="predicted"/>
<dbReference type="GO" id="GO:0016788">
    <property type="term" value="F:hydrolase activity, acting on ester bonds"/>
    <property type="evidence" value="ECO:0007669"/>
    <property type="project" value="InterPro"/>
</dbReference>
<evidence type="ECO:0000313" key="3">
    <source>
        <dbReference type="EMBL" id="RPD60536.1"/>
    </source>
</evidence>
<feature type="chain" id="PRO_5022968492" description="Carbohydrate esterase family 16 protein" evidence="2">
    <location>
        <begin position="24"/>
        <end position="352"/>
    </location>
</feature>
<dbReference type="SUPFAM" id="SSF52266">
    <property type="entry name" value="SGNH hydrolase"/>
    <property type="match status" value="1"/>
</dbReference>
<sequence length="352" mass="37293">MKLKAVSALVALALELLTVSTYATRLLEARLPPHVDSLARRQAGNNGIHLAVSPVCGPLSGSGNVSDVNAGVDLSRVKTIVAFGDSYTDGGRQDGGPLPPPVITPPDAEAGGRSTDGRVWVEDIADDIGATIMDYAQSGACTDLSLWPSAIKKVDFIGQMATFLNQSNDLDPETTLYAVFFGINDFEDSKTDGEANLQAAAQVILAQIRTLASAPSNARSFLVTDVYGRGTHTPAGDAFVQTVFSGLHDLHLGINSTGHSEAPGEGPKLNVAFAEFSRIWDGVLGADPGFEAFGYVSTDACITDCSDVFCSTEGMCDDPEHFFYYIPGHPSKEGHRIMADYVEEVLDRCGEA</sequence>
<evidence type="ECO:0000313" key="4">
    <source>
        <dbReference type="Proteomes" id="UP000313359"/>
    </source>
</evidence>